<organism evidence="10">
    <name type="scientific">Bactrocera latifrons</name>
    <name type="common">Malaysian fruit fly</name>
    <name type="synonym">Chaetodacus latifrons</name>
    <dbReference type="NCBI Taxonomy" id="174628"/>
    <lineage>
        <taxon>Eukaryota</taxon>
        <taxon>Metazoa</taxon>
        <taxon>Ecdysozoa</taxon>
        <taxon>Arthropoda</taxon>
        <taxon>Hexapoda</taxon>
        <taxon>Insecta</taxon>
        <taxon>Pterygota</taxon>
        <taxon>Neoptera</taxon>
        <taxon>Endopterygota</taxon>
        <taxon>Diptera</taxon>
        <taxon>Brachycera</taxon>
        <taxon>Muscomorpha</taxon>
        <taxon>Tephritoidea</taxon>
        <taxon>Tephritidae</taxon>
        <taxon>Bactrocera</taxon>
        <taxon>Bactrocera</taxon>
    </lineage>
</organism>
<comment type="similarity">
    <text evidence="1 6">Belongs to the thiolase-like superfamily. Thiolase family.</text>
</comment>
<keyword evidence="3" id="KW-0479">Metal-binding</keyword>
<dbReference type="PANTHER" id="PTHR18919:SF156">
    <property type="entry name" value="ACETYL-COA ACETYLTRANSFERASE, MITOCHONDRIAL"/>
    <property type="match status" value="1"/>
</dbReference>
<evidence type="ECO:0000256" key="2">
    <source>
        <dbReference type="ARBA" id="ARBA00022679"/>
    </source>
</evidence>
<feature type="domain" description="Thiolase C-terminal" evidence="8">
    <location>
        <begin position="343"/>
        <end position="462"/>
    </location>
</feature>
<evidence type="ECO:0000313" key="10">
    <source>
        <dbReference type="EMBL" id="JAI41340.1"/>
    </source>
</evidence>
<sequence length="562" mass="62997">FQKANNKFFIAPSNIFVKIQIHFQEHENYIDLVIDFRKIYYKKQLIKKFSGRIYRLRRRRACADKMHRLCQKLVHVSRISSARYLTDYGGKDFNDVVIVSAVRTPITGFNGNYHALPVAKLGAVAIDAALKHAAVPPESVQQVYFGNVLAAGVGQAPARQATLLAGLSKRVCCTTVSASCVTGMKTIMFAAQAVRLRLADAAIAGGMESLSNVPYYMPRTHLHLGDFTMQDGLVSDGVPEEFKNKFPKTPGVTKEDFINYAKESYMRMRKASRAGLFDLELVPLRIMQHSRIPLMVTEDEERPLLSIMDELTNYNEKMSPMMGDGASALVLTTNERAMEWNIKPLARIIAYNESKTDDCDVSTAPTLAIKRLLHHTNYTVNDVSLWELDDSISAVPLTVIKELELNPEKVNAHGGAVSLGNPIAMSGARLVTHLAHALDPGQIGCAAITNETGNASALLIEKISYNEEENKIPHLTLYTKDNCALCDELINEMEIYFDGQYTIEKVDITKKENVRFLRLYRNDIPVLFFNGQFLCMHKLNVNLLGRKMEKLRMKNTDGTNIQ</sequence>
<dbReference type="Gene3D" id="3.40.47.10">
    <property type="match status" value="1"/>
</dbReference>
<protein>
    <submittedName>
        <fullName evidence="10">Acetyl-CoA acetyltransferase B, mitochondrial</fullName>
    </submittedName>
</protein>
<dbReference type="Pfam" id="PF02803">
    <property type="entry name" value="Thiolase_C"/>
    <property type="match status" value="1"/>
</dbReference>
<dbReference type="InterPro" id="IPR016039">
    <property type="entry name" value="Thiolase-like"/>
</dbReference>
<evidence type="ECO:0000259" key="7">
    <source>
        <dbReference type="Pfam" id="PF00108"/>
    </source>
</evidence>
<dbReference type="GO" id="GO:0046872">
    <property type="term" value="F:metal ion binding"/>
    <property type="evidence" value="ECO:0007669"/>
    <property type="project" value="UniProtKB-KW"/>
</dbReference>
<proteinExistence type="inferred from homology"/>
<dbReference type="InterPro" id="IPR002155">
    <property type="entry name" value="Thiolase"/>
</dbReference>
<evidence type="ECO:0000256" key="1">
    <source>
        <dbReference type="ARBA" id="ARBA00010982"/>
    </source>
</evidence>
<dbReference type="NCBIfam" id="TIGR01930">
    <property type="entry name" value="AcCoA-C-Actrans"/>
    <property type="match status" value="1"/>
</dbReference>
<dbReference type="InterPro" id="IPR036249">
    <property type="entry name" value="Thioredoxin-like_sf"/>
</dbReference>
<feature type="non-terminal residue" evidence="10">
    <location>
        <position position="1"/>
    </location>
</feature>
<dbReference type="Pfam" id="PF00108">
    <property type="entry name" value="Thiolase_N"/>
    <property type="match status" value="1"/>
</dbReference>
<keyword evidence="4" id="KW-0630">Potassium</keyword>
<keyword evidence="5 6" id="KW-0012">Acyltransferase</keyword>
<evidence type="ECO:0000256" key="4">
    <source>
        <dbReference type="ARBA" id="ARBA00022958"/>
    </source>
</evidence>
<dbReference type="AlphaFoldDB" id="A0A0K8VS04"/>
<dbReference type="InterPro" id="IPR008554">
    <property type="entry name" value="Glutaredoxin-like"/>
</dbReference>
<dbReference type="Gene3D" id="3.40.30.10">
    <property type="entry name" value="Glutaredoxin"/>
    <property type="match status" value="1"/>
</dbReference>
<keyword evidence="2 6" id="KW-0808">Transferase</keyword>
<dbReference type="InterPro" id="IPR020616">
    <property type="entry name" value="Thiolase_N"/>
</dbReference>
<dbReference type="PANTHER" id="PTHR18919">
    <property type="entry name" value="ACETYL-COA C-ACYLTRANSFERASE"/>
    <property type="match status" value="1"/>
</dbReference>
<name>A0A0K8VS04_BACLA</name>
<dbReference type="EMBL" id="GDHF01010974">
    <property type="protein sequence ID" value="JAI41340.1"/>
    <property type="molecule type" value="Transcribed_RNA"/>
</dbReference>
<dbReference type="CDD" id="cd00751">
    <property type="entry name" value="thiolase"/>
    <property type="match status" value="1"/>
</dbReference>
<feature type="domain" description="Thiolase N-terminal" evidence="7">
    <location>
        <begin position="96"/>
        <end position="334"/>
    </location>
</feature>
<dbReference type="SUPFAM" id="SSF53901">
    <property type="entry name" value="Thiolase-like"/>
    <property type="match status" value="2"/>
</dbReference>
<dbReference type="GO" id="GO:0005739">
    <property type="term" value="C:mitochondrion"/>
    <property type="evidence" value="ECO:0007669"/>
    <property type="project" value="TreeGrafter"/>
</dbReference>
<evidence type="ECO:0000313" key="9">
    <source>
        <dbReference type="EMBL" id="JAI24088.1"/>
    </source>
</evidence>
<accession>A0A0K8VS04</accession>
<dbReference type="GO" id="GO:0003985">
    <property type="term" value="F:acetyl-CoA C-acetyltransferase activity"/>
    <property type="evidence" value="ECO:0007669"/>
    <property type="project" value="TreeGrafter"/>
</dbReference>
<evidence type="ECO:0000256" key="5">
    <source>
        <dbReference type="ARBA" id="ARBA00023315"/>
    </source>
</evidence>
<dbReference type="OrthoDB" id="429967at2759"/>
<evidence type="ECO:0000256" key="3">
    <source>
        <dbReference type="ARBA" id="ARBA00022723"/>
    </source>
</evidence>
<dbReference type="SUPFAM" id="SSF52833">
    <property type="entry name" value="Thioredoxin-like"/>
    <property type="match status" value="1"/>
</dbReference>
<dbReference type="Pfam" id="PF05768">
    <property type="entry name" value="Glrx-like"/>
    <property type="match status" value="1"/>
</dbReference>
<gene>
    <name evidence="10" type="primary">acat1-b_1</name>
    <name evidence="9" type="synonym">acat1-b_4</name>
    <name evidence="9" type="ORF">c0_g1_i2</name>
    <name evidence="10" type="ORF">c0_g1_i3</name>
</gene>
<dbReference type="InterPro" id="IPR020617">
    <property type="entry name" value="Thiolase_C"/>
</dbReference>
<reference evidence="10" key="1">
    <citation type="submission" date="2015-06" db="EMBL/GenBank/DDBJ databases">
        <authorList>
            <person name="Hoefler B.C."/>
            <person name="Straight P.D."/>
        </authorList>
    </citation>
    <scope>NUCLEOTIDE SEQUENCE</scope>
</reference>
<evidence type="ECO:0000256" key="6">
    <source>
        <dbReference type="RuleBase" id="RU003557"/>
    </source>
</evidence>
<dbReference type="GO" id="GO:0006635">
    <property type="term" value="P:fatty acid beta-oxidation"/>
    <property type="evidence" value="ECO:0007669"/>
    <property type="project" value="TreeGrafter"/>
</dbReference>
<dbReference type="EMBL" id="GDHF01028226">
    <property type="protein sequence ID" value="JAI24088.1"/>
    <property type="molecule type" value="Transcribed_RNA"/>
</dbReference>
<evidence type="ECO:0000259" key="8">
    <source>
        <dbReference type="Pfam" id="PF02803"/>
    </source>
</evidence>